<dbReference type="Proteomes" id="UP000335636">
    <property type="component" value="Unassembled WGS sequence"/>
</dbReference>
<protein>
    <submittedName>
        <fullName evidence="1">Uncharacterized protein</fullName>
    </submittedName>
</protein>
<dbReference type="Gene3D" id="2.10.50.10">
    <property type="entry name" value="Tumor Necrosis Factor Receptor, subunit A, domain 2"/>
    <property type="match status" value="1"/>
</dbReference>
<evidence type="ECO:0000313" key="1">
    <source>
        <dbReference type="EMBL" id="VTJ88877.1"/>
    </source>
</evidence>
<sequence>MEDCQLCHPGAFCGRAGLAKPKGLCRPGHYCGPGSSTASPSLAGSRPDAELSAMSCRIFLSMASECLSCPPGHFCAASGLAAPSGLCAPGYFCLAGVSSPTPTGLSEHGGPCPQGHFCPQGTSVPQPCTAGSYSSLPGQASCFPCPAGYYCPENVTNFSSHPCPPGFYCPQGTKHATQFPCPRGYYNPDPLTHSLDSCLPCPPGHYCGQENLTQASGPCDADKFIRLLDAPGIVPGPNSEVGTILRYCIHVQKLADPVTQVETILQRCNLEEISNYYGVSGFQTTEHFLTAVAHSLGKKKKGGLHSQEQAAKAVLADWNNSVVDVSPVDRRPMLQRIMKTDPLQQGQALASALKNKQKMQKRTDKIASKLSDSMMSFLDLSSNGDDSAGD</sequence>
<accession>A0A5E4D3T9</accession>
<dbReference type="InterPro" id="IPR009030">
    <property type="entry name" value="Growth_fac_rcpt_cys_sf"/>
</dbReference>
<dbReference type="SMART" id="SM01411">
    <property type="entry name" value="Ephrin_rec_like"/>
    <property type="match status" value="2"/>
</dbReference>
<reference evidence="1" key="1">
    <citation type="submission" date="2019-04" db="EMBL/GenBank/DDBJ databases">
        <authorList>
            <person name="Alioto T."/>
            <person name="Alioto T."/>
        </authorList>
    </citation>
    <scope>NUCLEOTIDE SEQUENCE [LARGE SCALE GENOMIC DNA]</scope>
</reference>
<proteinExistence type="predicted"/>
<name>A0A5E4D3T9_MARMO</name>
<dbReference type="EMBL" id="CABDUW010003225">
    <property type="protein sequence ID" value="VTJ88877.1"/>
    <property type="molecule type" value="Genomic_DNA"/>
</dbReference>
<organism evidence="1 2">
    <name type="scientific">Marmota monax</name>
    <name type="common">Woodchuck</name>
    <dbReference type="NCBI Taxonomy" id="9995"/>
    <lineage>
        <taxon>Eukaryota</taxon>
        <taxon>Metazoa</taxon>
        <taxon>Chordata</taxon>
        <taxon>Craniata</taxon>
        <taxon>Vertebrata</taxon>
        <taxon>Euteleostomi</taxon>
        <taxon>Mammalia</taxon>
        <taxon>Eutheria</taxon>
        <taxon>Euarchontoglires</taxon>
        <taxon>Glires</taxon>
        <taxon>Rodentia</taxon>
        <taxon>Sciuromorpha</taxon>
        <taxon>Sciuridae</taxon>
        <taxon>Xerinae</taxon>
        <taxon>Marmotini</taxon>
        <taxon>Marmota</taxon>
    </lineage>
</organism>
<keyword evidence="2" id="KW-1185">Reference proteome</keyword>
<dbReference type="PANTHER" id="PTHR46104:SF1">
    <property type="entry name" value="GENE 9195-RELATED"/>
    <property type="match status" value="1"/>
</dbReference>
<gene>
    <name evidence="1" type="ORF">MONAX_5E014942</name>
</gene>
<dbReference type="SUPFAM" id="SSF57586">
    <property type="entry name" value="TNF receptor-like"/>
    <property type="match status" value="1"/>
</dbReference>
<dbReference type="SUPFAM" id="SSF57184">
    <property type="entry name" value="Growth factor receptor domain"/>
    <property type="match status" value="1"/>
</dbReference>
<dbReference type="AlphaFoldDB" id="A0A5E4D3T9"/>
<evidence type="ECO:0000313" key="2">
    <source>
        <dbReference type="Proteomes" id="UP000335636"/>
    </source>
</evidence>
<dbReference type="PANTHER" id="PTHR46104">
    <property type="entry name" value="GENE 9195-RELATED-RELATED"/>
    <property type="match status" value="1"/>
</dbReference>
<comment type="caution">
    <text evidence="1">The sequence shown here is derived from an EMBL/GenBank/DDBJ whole genome shotgun (WGS) entry which is preliminary data.</text>
</comment>